<dbReference type="GO" id="GO:0004792">
    <property type="term" value="F:thiosulfate-cyanide sulfurtransferase activity"/>
    <property type="evidence" value="ECO:0007669"/>
    <property type="project" value="TreeGrafter"/>
</dbReference>
<evidence type="ECO:0000313" key="2">
    <source>
        <dbReference type="EMBL" id="OUY06269.1"/>
    </source>
</evidence>
<dbReference type="GO" id="GO:0005737">
    <property type="term" value="C:cytoplasm"/>
    <property type="evidence" value="ECO:0007669"/>
    <property type="project" value="TreeGrafter"/>
</dbReference>
<dbReference type="Pfam" id="PF00899">
    <property type="entry name" value="ThiF"/>
    <property type="match status" value="1"/>
</dbReference>
<dbReference type="AlphaFoldDB" id="A0A1Z9YVV1"/>
<dbReference type="PANTHER" id="PTHR10953:SF102">
    <property type="entry name" value="ADENYLYLTRANSFERASE AND SULFURTRANSFERASE MOCS3"/>
    <property type="match status" value="1"/>
</dbReference>
<dbReference type="GO" id="GO:0032446">
    <property type="term" value="P:protein modification by small protein conjugation"/>
    <property type="evidence" value="ECO:0007669"/>
    <property type="project" value="TreeGrafter"/>
</dbReference>
<dbReference type="EMBL" id="NEXX01000005">
    <property type="protein sequence ID" value="OUY06269.1"/>
    <property type="molecule type" value="Genomic_DNA"/>
</dbReference>
<dbReference type="InterPro" id="IPR035985">
    <property type="entry name" value="Ubiquitin-activating_enz"/>
</dbReference>
<dbReference type="Gene3D" id="3.40.50.720">
    <property type="entry name" value="NAD(P)-binding Rossmann-like Domain"/>
    <property type="match status" value="1"/>
</dbReference>
<dbReference type="GO" id="GO:0008641">
    <property type="term" value="F:ubiquitin-like modifier activating enzyme activity"/>
    <property type="evidence" value="ECO:0007669"/>
    <property type="project" value="InterPro"/>
</dbReference>
<dbReference type="CDD" id="cd01483">
    <property type="entry name" value="E1_enzyme_family"/>
    <property type="match status" value="1"/>
</dbReference>
<dbReference type="InterPro" id="IPR000594">
    <property type="entry name" value="ThiF_NAD_FAD-bd"/>
</dbReference>
<evidence type="ECO:0000259" key="1">
    <source>
        <dbReference type="Pfam" id="PF00899"/>
    </source>
</evidence>
<accession>A0A1Z9YVV1</accession>
<reference evidence="2 3" key="1">
    <citation type="submission" date="2017-05" db="EMBL/GenBank/DDBJ databases">
        <title>Acinetobacter populi ANC 5415 (= PBJ7), whole genome shotgun sequencing project.</title>
        <authorList>
            <person name="Nemec A."/>
            <person name="Radolfova-Krizova L."/>
        </authorList>
    </citation>
    <scope>NUCLEOTIDE SEQUENCE [LARGE SCALE GENOMIC DNA]</scope>
    <source>
        <strain evidence="2 3">PBJ7</strain>
    </source>
</reference>
<dbReference type="Proteomes" id="UP000196536">
    <property type="component" value="Unassembled WGS sequence"/>
</dbReference>
<proteinExistence type="predicted"/>
<organism evidence="2 3">
    <name type="scientific">Acinetobacter populi</name>
    <dbReference type="NCBI Taxonomy" id="1582270"/>
    <lineage>
        <taxon>Bacteria</taxon>
        <taxon>Pseudomonadati</taxon>
        <taxon>Pseudomonadota</taxon>
        <taxon>Gammaproteobacteria</taxon>
        <taxon>Moraxellales</taxon>
        <taxon>Moraxellaceae</taxon>
        <taxon>Acinetobacter</taxon>
    </lineage>
</organism>
<protein>
    <submittedName>
        <fullName evidence="2">Thiamine biosynthesis protein ThiF</fullName>
    </submittedName>
</protein>
<evidence type="ECO:0000313" key="3">
    <source>
        <dbReference type="Proteomes" id="UP000196536"/>
    </source>
</evidence>
<feature type="domain" description="THIF-type NAD/FAD binding fold" evidence="1">
    <location>
        <begin position="317"/>
        <end position="471"/>
    </location>
</feature>
<dbReference type="GO" id="GO:0016779">
    <property type="term" value="F:nucleotidyltransferase activity"/>
    <property type="evidence" value="ECO:0007669"/>
    <property type="project" value="TreeGrafter"/>
</dbReference>
<keyword evidence="3" id="KW-1185">Reference proteome</keyword>
<dbReference type="InterPro" id="IPR045886">
    <property type="entry name" value="ThiF/MoeB/HesA"/>
</dbReference>
<gene>
    <name evidence="2" type="ORF">CAP51_13450</name>
</gene>
<dbReference type="RefSeq" id="WP_087621272.1">
    <property type="nucleotide sequence ID" value="NZ_NEXX01000005.1"/>
</dbReference>
<name>A0A1Z9YVV1_9GAMM</name>
<dbReference type="OrthoDB" id="7060788at2"/>
<dbReference type="PANTHER" id="PTHR10953">
    <property type="entry name" value="UBIQUITIN-ACTIVATING ENZYME E1"/>
    <property type="match status" value="1"/>
</dbReference>
<sequence length="577" mass="64804">MNYQPIIQHLTTCGYAVSAIEFCLLPAIKVECEISGYEVSLIHIKVDELKEIPSFVLEKPEAFPRLAHTLSFDKWGVASICVNVPDSVSINYEVPELAFEESLNRHITLLNQCLSDQEWNEKELLREFLAGWYQIREQEYANFLCLSDAGNFELIDVFPPKKKNDKYGLDSYHFGVPKDYNQNSNYSLINNQIKGRGIPTGIGCIVPLQSLIPAPWRKSDLSDWYIKILDFIDPSIRDKLTHTFGQSRDHSFWIIFNAVTDSGKTWFGLHFVLKKDIKGKKNFPLNTKNLEFWDIKAMDIRLFNKERIIPRSGADISLQNKKVLLVGCGSVGSQIANQLASTGIGHLTLVDPDSLSLDNLYRHSLPTSYVNWPKIFGLIIELQNKYPWLDTDQKFCGLLNLRDESLLNSFDLVIIAVGSPSQERIFHDFCIKNEIETAVINTWVEGYGIGGHATLDIPDSLGCLRCAYVNSLDFSRGLVSNLNFLKSDQSLTKNMAGCGNAFLPYSNLTAIQTALIASGLASKFLLGEITQSSKVSWKGSPTDVINNGFELTDRYQAFTKPLEVLPLLNSGCDICNG</sequence>
<dbReference type="SUPFAM" id="SSF69572">
    <property type="entry name" value="Activating enzymes of the ubiquitin-like proteins"/>
    <property type="match status" value="1"/>
</dbReference>
<comment type="caution">
    <text evidence="2">The sequence shown here is derived from an EMBL/GenBank/DDBJ whole genome shotgun (WGS) entry which is preliminary data.</text>
</comment>